<comment type="caution">
    <text evidence="2">The sequence shown here is derived from an EMBL/GenBank/DDBJ whole genome shotgun (WGS) entry which is preliminary data.</text>
</comment>
<keyword evidence="1" id="KW-0812">Transmembrane</keyword>
<accession>A0ABX9ZXY8</accession>
<dbReference type="RefSeq" id="WP_125966839.1">
    <property type="nucleotide sequence ID" value="NZ_RXFQ01000025.1"/>
</dbReference>
<keyword evidence="1" id="KW-0472">Membrane</keyword>
<sequence>MNLRPARSWVPFACASTLSFLAYRTLFASEWYYALLWLLAGLSAVFAARLLLQTGFRAWPVAATAVGLLVGQWWLVEALILRAFWRLNGFAP</sequence>
<dbReference type="Proteomes" id="UP000271137">
    <property type="component" value="Unassembled WGS sequence"/>
</dbReference>
<keyword evidence="1" id="KW-1133">Transmembrane helix</keyword>
<organism evidence="2 3">
    <name type="scientific">Variovorax beijingensis</name>
    <dbReference type="NCBI Taxonomy" id="2496117"/>
    <lineage>
        <taxon>Bacteria</taxon>
        <taxon>Pseudomonadati</taxon>
        <taxon>Pseudomonadota</taxon>
        <taxon>Betaproteobacteria</taxon>
        <taxon>Burkholderiales</taxon>
        <taxon>Comamonadaceae</taxon>
        <taxon>Variovorax</taxon>
    </lineage>
</organism>
<gene>
    <name evidence="2" type="ORF">EJO66_29175</name>
</gene>
<feature type="transmembrane region" description="Helical" evidence="1">
    <location>
        <begin position="6"/>
        <end position="24"/>
    </location>
</feature>
<reference evidence="2 3" key="1">
    <citation type="submission" date="2018-12" db="EMBL/GenBank/DDBJ databases">
        <title>The genome sequences of strain 502.</title>
        <authorList>
            <person name="Gao J."/>
            <person name="Sun J."/>
        </authorList>
    </citation>
    <scope>NUCLEOTIDE SEQUENCE [LARGE SCALE GENOMIC DNA]</scope>
    <source>
        <strain evidence="2 3">502</strain>
    </source>
</reference>
<name>A0ABX9ZXY8_9BURK</name>
<dbReference type="EMBL" id="RXFQ01000025">
    <property type="protein sequence ID" value="RSZ29460.1"/>
    <property type="molecule type" value="Genomic_DNA"/>
</dbReference>
<protein>
    <recommendedName>
        <fullName evidence="4">DUF4175 domain-containing protein</fullName>
    </recommendedName>
</protein>
<feature type="transmembrane region" description="Helical" evidence="1">
    <location>
        <begin position="31"/>
        <end position="52"/>
    </location>
</feature>
<evidence type="ECO:0008006" key="4">
    <source>
        <dbReference type="Google" id="ProtNLM"/>
    </source>
</evidence>
<evidence type="ECO:0000256" key="1">
    <source>
        <dbReference type="SAM" id="Phobius"/>
    </source>
</evidence>
<proteinExistence type="predicted"/>
<evidence type="ECO:0000313" key="2">
    <source>
        <dbReference type="EMBL" id="RSZ29460.1"/>
    </source>
</evidence>
<keyword evidence="3" id="KW-1185">Reference proteome</keyword>
<evidence type="ECO:0000313" key="3">
    <source>
        <dbReference type="Proteomes" id="UP000271137"/>
    </source>
</evidence>
<feature type="transmembrane region" description="Helical" evidence="1">
    <location>
        <begin position="58"/>
        <end position="76"/>
    </location>
</feature>